<dbReference type="AlphaFoldDB" id="A0A7I8WLY7"/>
<feature type="compositionally biased region" description="Low complexity" evidence="1">
    <location>
        <begin position="74"/>
        <end position="86"/>
    </location>
</feature>
<name>A0A7I8WLY7_BURXY</name>
<sequence length="110" mass="12004">MELSSSKGNEKKKVEGLHGNSAIWASLIAICGIVLIVVVGAGLYLRKREQKKKRANKEAATVSEMSSVSNVSYESVFSIESESKSSNPLNPENTEQKFSNIESLNKESAR</sequence>
<dbReference type="Proteomes" id="UP000659654">
    <property type="component" value="Unassembled WGS sequence"/>
</dbReference>
<protein>
    <submittedName>
        <fullName evidence="3">(pine wood nematode) hypothetical protein</fullName>
    </submittedName>
</protein>
<dbReference type="EMBL" id="CAJFDI010000003">
    <property type="protein sequence ID" value="CAD5219541.1"/>
    <property type="molecule type" value="Genomic_DNA"/>
</dbReference>
<feature type="compositionally biased region" description="Polar residues" evidence="1">
    <location>
        <begin position="63"/>
        <end position="73"/>
    </location>
</feature>
<gene>
    <name evidence="3" type="ORF">BXYJ_LOCUS5730</name>
</gene>
<comment type="caution">
    <text evidence="3">The sequence shown here is derived from an EMBL/GenBank/DDBJ whole genome shotgun (WGS) entry which is preliminary data.</text>
</comment>
<keyword evidence="4" id="KW-1185">Reference proteome</keyword>
<evidence type="ECO:0000313" key="4">
    <source>
        <dbReference type="Proteomes" id="UP000659654"/>
    </source>
</evidence>
<keyword evidence="2" id="KW-0472">Membrane</keyword>
<dbReference type="Proteomes" id="UP000582659">
    <property type="component" value="Unassembled WGS sequence"/>
</dbReference>
<accession>A0A7I8WLY7</accession>
<evidence type="ECO:0000313" key="3">
    <source>
        <dbReference type="EMBL" id="CAD5219541.1"/>
    </source>
</evidence>
<reference evidence="3" key="1">
    <citation type="submission" date="2020-09" db="EMBL/GenBank/DDBJ databases">
        <authorList>
            <person name="Kikuchi T."/>
        </authorList>
    </citation>
    <scope>NUCLEOTIDE SEQUENCE</scope>
    <source>
        <strain evidence="3">Ka4C1</strain>
    </source>
</reference>
<proteinExistence type="predicted"/>
<dbReference type="EMBL" id="CAJFCV020000003">
    <property type="protein sequence ID" value="CAG9104923.1"/>
    <property type="molecule type" value="Genomic_DNA"/>
</dbReference>
<evidence type="ECO:0000256" key="2">
    <source>
        <dbReference type="SAM" id="Phobius"/>
    </source>
</evidence>
<feature type="region of interest" description="Disordered" evidence="1">
    <location>
        <begin position="50"/>
        <end position="110"/>
    </location>
</feature>
<dbReference type="SMR" id="A0A7I8WLY7"/>
<evidence type="ECO:0000256" key="1">
    <source>
        <dbReference type="SAM" id="MobiDB-lite"/>
    </source>
</evidence>
<keyword evidence="2" id="KW-0812">Transmembrane</keyword>
<keyword evidence="2" id="KW-1133">Transmembrane helix</keyword>
<feature type="transmembrane region" description="Helical" evidence="2">
    <location>
        <begin position="22"/>
        <end position="45"/>
    </location>
</feature>
<feature type="compositionally biased region" description="Polar residues" evidence="1">
    <location>
        <begin position="87"/>
        <end position="103"/>
    </location>
</feature>
<organism evidence="3 4">
    <name type="scientific">Bursaphelenchus xylophilus</name>
    <name type="common">Pinewood nematode worm</name>
    <name type="synonym">Aphelenchoides xylophilus</name>
    <dbReference type="NCBI Taxonomy" id="6326"/>
    <lineage>
        <taxon>Eukaryota</taxon>
        <taxon>Metazoa</taxon>
        <taxon>Ecdysozoa</taxon>
        <taxon>Nematoda</taxon>
        <taxon>Chromadorea</taxon>
        <taxon>Rhabditida</taxon>
        <taxon>Tylenchina</taxon>
        <taxon>Tylenchomorpha</taxon>
        <taxon>Aphelenchoidea</taxon>
        <taxon>Aphelenchoididae</taxon>
        <taxon>Bursaphelenchus</taxon>
    </lineage>
</organism>
<dbReference type="CDD" id="cd12087">
    <property type="entry name" value="TM_EGFR-like"/>
    <property type="match status" value="1"/>
</dbReference>